<dbReference type="Gene3D" id="1.10.287.70">
    <property type="match status" value="2"/>
</dbReference>
<keyword evidence="11" id="KW-0325">Glycoprotein</keyword>
<name>A0A8T2TPM8_CERRI</name>
<feature type="domain" description="Ion transport" evidence="15">
    <location>
        <begin position="617"/>
        <end position="838"/>
    </location>
</feature>
<dbReference type="Pfam" id="PF00520">
    <property type="entry name" value="Ion_trans"/>
    <property type="match status" value="2"/>
</dbReference>
<proteinExistence type="predicted"/>
<keyword evidence="7" id="KW-0851">Voltage-gated channel</keyword>
<feature type="transmembrane region" description="Helical" evidence="14">
    <location>
        <begin position="813"/>
        <end position="835"/>
    </location>
</feature>
<gene>
    <name evidence="16" type="ORF">KP509_11G020300</name>
</gene>
<feature type="transmembrane region" description="Helical" evidence="14">
    <location>
        <begin position="681"/>
        <end position="700"/>
    </location>
</feature>
<keyword evidence="3" id="KW-0109">Calcium transport</keyword>
<dbReference type="PANTHER" id="PTHR45628:SF7">
    <property type="entry name" value="VOLTAGE-DEPENDENT CALCIUM CHANNEL TYPE A SUBUNIT ALPHA-1"/>
    <property type="match status" value="1"/>
</dbReference>
<keyword evidence="12" id="KW-0407">Ion channel</keyword>
<evidence type="ECO:0000256" key="2">
    <source>
        <dbReference type="ARBA" id="ARBA00022448"/>
    </source>
</evidence>
<keyword evidence="17" id="KW-1185">Reference proteome</keyword>
<sequence length="1157" mass="130437">MEPQAGEGSDHADEPPSAPRQGRRLSIQKAKDMVDAAINVVAKLTEPRKEIDPEDEPDFTERHPHWEDELPPIYPHDDHVPELLALEGPPFPEVKPHPAKVEKTPQKSESTLRACTRWRSAYIAVRKTMVLSKQSLRSSVGTGGELEGLALGIWDQYNPWRISLFQLLYNEKTEFVIFILINFHVLIMILKASLRGSWKDAHITMDQLNTIDAVLTSIFSVECFARIVCLGLYKGPNTYLQNTYNRLDLLSVLDSWAQLIAIRFSKNMSFLRFLVFRMFRAVLTLREIEFFAQVLAVFEALKRSMEPLEDVMLLSLVLLFFYSLIGLQFFGNDLQYRCVRQSDGQFAYPVIYCSHSTDRGFVCPSNQICKKAGGNPGSGIQTFDIIPFSLLTLFQVVSLEGWSFVMHVMGDVEFEYAVAYFITLVVVVTYFLINIVVAAISGVFLRVRHEHQALHSQICQDGEGISFLAVRQYNLQGPKALLKKNKNSKPFSFYNAAVLASILKDVVRDNKKMTCAERLHEVSERMKAKLNRAVSTTGSGMSRLMSSTQPFGHNFHASRTNTLADIDYDWDPEGRTALSRKFSRSFSRRVNLTMSRGAKAARRTVSSKCRYIAESKAFRNSELFAISANLLVLCLHFEGMSNSFRYTLYAFEALFVIVFAAEMVLRFLAVGLVKYMDDKMNIMDTFVIIAAAGAIMTRAYPNISGARMLRWFYIDKKQSKPHTSVVTDCIEGLGALAAVSFFYLLVIFVFSVIGMQLYAGEFYHFSEGYPRSNFDSIFNAMFLWFICSTPDNWVSHMWNATHSGVANRWLAPFLFVIYIIITVFLVLNLIIAVILEKTELSDDEKKQIQKIEYLKHLKSRQKRIFSSKGSGTWVVGAVEGAAAGVKSISKRLYTKKVRNITIPRPNASYPTDLTEGPGSSNPLALSHRETSSSEAVKIEHTFPYPVKTVSVKPLENIIGESASSTALAPHRPSMQRLLGKQSFSASPMPLGPAPAMPVGKRASQILLSSGFSADMPDQKVSNTPLRNSILAFVHQSSDAGTLLADVPDQDSLLQKHTKSLLTRESFELREYEDLHKSLKLRDTVPWYLSNDSLFLFPPEYDLRIWCQAIVSSRVYTFFIVIMIAISVSVVISMQQNLPLDPVFTKLNIFVFTVSSFS</sequence>
<evidence type="ECO:0000256" key="13">
    <source>
        <dbReference type="SAM" id="MobiDB-lite"/>
    </source>
</evidence>
<feature type="region of interest" description="Disordered" evidence="13">
    <location>
        <begin position="904"/>
        <end position="925"/>
    </location>
</feature>
<dbReference type="Proteomes" id="UP000825935">
    <property type="component" value="Chromosome 11"/>
</dbReference>
<evidence type="ECO:0000256" key="7">
    <source>
        <dbReference type="ARBA" id="ARBA00022882"/>
    </source>
</evidence>
<dbReference type="InterPro" id="IPR005821">
    <property type="entry name" value="Ion_trans_dom"/>
</dbReference>
<accession>A0A8T2TPM8</accession>
<keyword evidence="10 14" id="KW-0472">Membrane</keyword>
<dbReference type="InterPro" id="IPR050599">
    <property type="entry name" value="VDCC_alpha-1_subunit"/>
</dbReference>
<dbReference type="SUPFAM" id="SSF81324">
    <property type="entry name" value="Voltage-gated potassium channels"/>
    <property type="match status" value="2"/>
</dbReference>
<dbReference type="InterPro" id="IPR027359">
    <property type="entry name" value="Volt_channel_dom_sf"/>
</dbReference>
<feature type="transmembrane region" description="Helical" evidence="14">
    <location>
        <begin position="646"/>
        <end position="669"/>
    </location>
</feature>
<dbReference type="PANTHER" id="PTHR45628">
    <property type="entry name" value="VOLTAGE-DEPENDENT CALCIUM CHANNEL TYPE A SUBUNIT ALPHA-1"/>
    <property type="match status" value="1"/>
</dbReference>
<dbReference type="GO" id="GO:0008331">
    <property type="term" value="F:high voltage-gated calcium channel activity"/>
    <property type="evidence" value="ECO:0007669"/>
    <property type="project" value="TreeGrafter"/>
</dbReference>
<comment type="subcellular location">
    <subcellularLocation>
        <location evidence="1">Membrane</location>
        <topology evidence="1">Multi-pass membrane protein</topology>
    </subcellularLocation>
</comment>
<evidence type="ECO:0000259" key="15">
    <source>
        <dbReference type="Pfam" id="PF00520"/>
    </source>
</evidence>
<organism evidence="16 17">
    <name type="scientific">Ceratopteris richardii</name>
    <name type="common">Triangle waterfern</name>
    <dbReference type="NCBI Taxonomy" id="49495"/>
    <lineage>
        <taxon>Eukaryota</taxon>
        <taxon>Viridiplantae</taxon>
        <taxon>Streptophyta</taxon>
        <taxon>Embryophyta</taxon>
        <taxon>Tracheophyta</taxon>
        <taxon>Polypodiopsida</taxon>
        <taxon>Polypodiidae</taxon>
        <taxon>Polypodiales</taxon>
        <taxon>Pteridineae</taxon>
        <taxon>Pteridaceae</taxon>
        <taxon>Parkerioideae</taxon>
        <taxon>Ceratopteris</taxon>
    </lineage>
</organism>
<comment type="caution">
    <text evidence="16">The sequence shown here is derived from an EMBL/GenBank/DDBJ whole genome shotgun (WGS) entry which is preliminary data.</text>
</comment>
<keyword evidence="2" id="KW-0813">Transport</keyword>
<evidence type="ECO:0000256" key="1">
    <source>
        <dbReference type="ARBA" id="ARBA00004141"/>
    </source>
</evidence>
<dbReference type="AlphaFoldDB" id="A0A8T2TPM8"/>
<feature type="transmembrane region" description="Helical" evidence="14">
    <location>
        <begin position="417"/>
        <end position="445"/>
    </location>
</feature>
<keyword evidence="4" id="KW-0107">Calcium channel</keyword>
<keyword evidence="5 14" id="KW-0812">Transmembrane</keyword>
<evidence type="ECO:0000256" key="4">
    <source>
        <dbReference type="ARBA" id="ARBA00022673"/>
    </source>
</evidence>
<keyword evidence="9" id="KW-0406">Ion transport</keyword>
<feature type="transmembrane region" description="Helical" evidence="14">
    <location>
        <begin position="175"/>
        <end position="194"/>
    </location>
</feature>
<evidence type="ECO:0000256" key="14">
    <source>
        <dbReference type="SAM" id="Phobius"/>
    </source>
</evidence>
<dbReference type="OrthoDB" id="541396at2759"/>
<dbReference type="Gene3D" id="1.20.120.350">
    <property type="entry name" value="Voltage-gated potassium channels. Chain C"/>
    <property type="match status" value="2"/>
</dbReference>
<keyword evidence="6" id="KW-0106">Calcium</keyword>
<evidence type="ECO:0000256" key="3">
    <source>
        <dbReference type="ARBA" id="ARBA00022568"/>
    </source>
</evidence>
<dbReference type="GO" id="GO:0005891">
    <property type="term" value="C:voltage-gated calcium channel complex"/>
    <property type="evidence" value="ECO:0007669"/>
    <property type="project" value="TreeGrafter"/>
</dbReference>
<feature type="domain" description="Ion transport" evidence="15">
    <location>
        <begin position="174"/>
        <end position="448"/>
    </location>
</feature>
<evidence type="ECO:0000256" key="10">
    <source>
        <dbReference type="ARBA" id="ARBA00023136"/>
    </source>
</evidence>
<dbReference type="EMBL" id="CM035416">
    <property type="protein sequence ID" value="KAH7424702.1"/>
    <property type="molecule type" value="Genomic_DNA"/>
</dbReference>
<feature type="transmembrane region" description="Helical" evidence="14">
    <location>
        <begin position="733"/>
        <end position="755"/>
    </location>
</feature>
<feature type="region of interest" description="Disordered" evidence="13">
    <location>
        <begin position="1"/>
        <end position="29"/>
    </location>
</feature>
<protein>
    <recommendedName>
        <fullName evidence="15">Ion transport domain-containing protein</fullName>
    </recommendedName>
</protein>
<evidence type="ECO:0000313" key="16">
    <source>
        <dbReference type="EMBL" id="KAH7424702.1"/>
    </source>
</evidence>
<evidence type="ECO:0000256" key="8">
    <source>
        <dbReference type="ARBA" id="ARBA00022989"/>
    </source>
</evidence>
<keyword evidence="8 14" id="KW-1133">Transmembrane helix</keyword>
<feature type="transmembrane region" description="Helical" evidence="14">
    <location>
        <begin position="311"/>
        <end position="330"/>
    </location>
</feature>
<dbReference type="GO" id="GO:0098703">
    <property type="term" value="P:calcium ion import across plasma membrane"/>
    <property type="evidence" value="ECO:0007669"/>
    <property type="project" value="TreeGrafter"/>
</dbReference>
<reference evidence="16" key="1">
    <citation type="submission" date="2021-08" db="EMBL/GenBank/DDBJ databases">
        <title>WGS assembly of Ceratopteris richardii.</title>
        <authorList>
            <person name="Marchant D.B."/>
            <person name="Chen G."/>
            <person name="Jenkins J."/>
            <person name="Shu S."/>
            <person name="Leebens-Mack J."/>
            <person name="Grimwood J."/>
            <person name="Schmutz J."/>
            <person name="Soltis P."/>
            <person name="Soltis D."/>
            <person name="Chen Z.-H."/>
        </authorList>
    </citation>
    <scope>NUCLEOTIDE SEQUENCE</scope>
    <source>
        <strain evidence="16">Whitten #5841</strain>
        <tissue evidence="16">Leaf</tissue>
    </source>
</reference>
<evidence type="ECO:0000256" key="5">
    <source>
        <dbReference type="ARBA" id="ARBA00022692"/>
    </source>
</evidence>
<evidence type="ECO:0000256" key="9">
    <source>
        <dbReference type="ARBA" id="ARBA00023065"/>
    </source>
</evidence>
<evidence type="ECO:0000256" key="12">
    <source>
        <dbReference type="ARBA" id="ARBA00023303"/>
    </source>
</evidence>
<evidence type="ECO:0000313" key="17">
    <source>
        <dbReference type="Proteomes" id="UP000825935"/>
    </source>
</evidence>
<feature type="transmembrane region" description="Helical" evidence="14">
    <location>
        <begin position="1114"/>
        <end position="1133"/>
    </location>
</feature>
<evidence type="ECO:0000256" key="11">
    <source>
        <dbReference type="ARBA" id="ARBA00023180"/>
    </source>
</evidence>
<evidence type="ECO:0000256" key="6">
    <source>
        <dbReference type="ARBA" id="ARBA00022837"/>
    </source>
</evidence>